<comment type="caution">
    <text evidence="22">The sequence shown here is derived from an EMBL/GenBank/DDBJ whole genome shotgun (WGS) entry which is preliminary data.</text>
</comment>
<dbReference type="Gene3D" id="2.60.200.20">
    <property type="match status" value="1"/>
</dbReference>
<dbReference type="InterPro" id="IPR030456">
    <property type="entry name" value="TF_fork_head_CS_2"/>
</dbReference>
<dbReference type="Pfam" id="PF00498">
    <property type="entry name" value="FHA"/>
    <property type="match status" value="1"/>
</dbReference>
<feature type="domain" description="FHA" evidence="20">
    <location>
        <begin position="123"/>
        <end position="188"/>
    </location>
</feature>
<evidence type="ECO:0000259" key="20">
    <source>
        <dbReference type="PROSITE" id="PS50006"/>
    </source>
</evidence>
<organism evidence="22 23">
    <name type="scientific">Akanthomyces muscarius</name>
    <name type="common">Entomopathogenic fungus</name>
    <name type="synonym">Lecanicillium muscarium</name>
    <dbReference type="NCBI Taxonomy" id="2231603"/>
    <lineage>
        <taxon>Eukaryota</taxon>
        <taxon>Fungi</taxon>
        <taxon>Dikarya</taxon>
        <taxon>Ascomycota</taxon>
        <taxon>Pezizomycotina</taxon>
        <taxon>Sordariomycetes</taxon>
        <taxon>Hypocreomycetidae</taxon>
        <taxon>Hypocreales</taxon>
        <taxon>Cordycipitaceae</taxon>
        <taxon>Akanthomyces</taxon>
    </lineage>
</organism>
<dbReference type="PROSITE" id="PS00658">
    <property type="entry name" value="FORK_HEAD_2"/>
    <property type="match status" value="1"/>
</dbReference>
<feature type="DNA-binding region" description="Fork-head" evidence="18">
    <location>
        <begin position="294"/>
        <end position="390"/>
    </location>
</feature>
<dbReference type="GO" id="GO:0000981">
    <property type="term" value="F:DNA-binding transcription factor activity, RNA polymerase II-specific"/>
    <property type="evidence" value="ECO:0007669"/>
    <property type="project" value="TreeGrafter"/>
</dbReference>
<dbReference type="PANTHER" id="PTHR45881:SF1">
    <property type="entry name" value="FORK HEAD PROTEIN HOMOLOG 2"/>
    <property type="match status" value="1"/>
</dbReference>
<dbReference type="GO" id="GO:0071949">
    <property type="term" value="F:FAD binding"/>
    <property type="evidence" value="ECO:0007669"/>
    <property type="project" value="InterPro"/>
</dbReference>
<keyword evidence="7" id="KW-0150">Chloroplast</keyword>
<dbReference type="GO" id="GO:0052662">
    <property type="term" value="F:zeaxanthin epoxidase activity"/>
    <property type="evidence" value="ECO:0007669"/>
    <property type="project" value="UniProtKB-EC"/>
</dbReference>
<keyword evidence="16" id="KW-0804">Transcription</keyword>
<dbReference type="GO" id="GO:0000978">
    <property type="term" value="F:RNA polymerase II cis-regulatory region sequence-specific DNA binding"/>
    <property type="evidence" value="ECO:0007669"/>
    <property type="project" value="TreeGrafter"/>
</dbReference>
<dbReference type="InterPro" id="IPR002938">
    <property type="entry name" value="FAD-bd"/>
</dbReference>
<dbReference type="GO" id="GO:0005634">
    <property type="term" value="C:nucleus"/>
    <property type="evidence" value="ECO:0007669"/>
    <property type="project" value="UniProtKB-SubCell"/>
</dbReference>
<dbReference type="InterPro" id="IPR000253">
    <property type="entry name" value="FHA_dom"/>
</dbReference>
<feature type="compositionally biased region" description="Pro residues" evidence="19">
    <location>
        <begin position="557"/>
        <end position="576"/>
    </location>
</feature>
<sequence length="1100" mass="120338">MPPSAKRAQRGRRDLRLGRDTKTISSTDAEMDPSSSPTRPAKRRKKVTSPESDRRSSNIDNDQAPPTDDDQIVSQVTQQLKSHAVKASKDHANSIHEANGDGVKAYAKVAAQDWTFYITKLAVNIGRALEGTPAPEEDEDDHEHVHIDLGPSKMISRAHAAIVFDSKDEKWLLQVKGRNGAKVDGQPLKPRVSHPLTSGEVIEIGNVEMMFVLPSEISPLHVHPTFLQRCGLPVDARASRRQANIAPAPADYKRPGTPPSTRRIDFKSPAVSTPAVIIGASGVDLSLDENQHIKPQYSYAQMITQAIMNAQDEKLNLNGIYTYIMDTYSYYRHQQAAGWQNSIRHNLSLNKSFDKVARSTDEPGKGMKWQIVPELREEMVRNAYKVGRGGHRGSSAPSSPNQLNYITQGPKDMAGRDTPTGRKRRASPLTSPAPRSSLRMSQSTPNRSDRSGLNATLTADGSPLPRQRKTLDVESSFAGYQPQSPTLTSSYQDDNSAFVTPAPPRIHPRLAPPSTAQRPSQHMPTSSPAPFWRYADIGSTPLKPMAPYESPSKTRGPLPPQSSSPPPMSKSPPSSPTRPQLPAQQAVEEPDAAEVDDEGFDLTKGFQSISAYHAPLHLALVMAEFRVADGTPPATEAKLKFSSRREEISILFGTHSLELIRTISSNRHQATPISFFFVNIILASSSFAMSKSAIDNVSVVGAGLAGLTLALALHQQSIPVTVYESRPAPLNIGGAVMLSPNALKVLDALGLYAMVKAKGYNFDSLEYRDLDGNLTEVQDFGGVEEYGYQGLRIYRYVLIDELVAALAAAGVAVEYGAKFSHVETDTPQGVSFALTDGRSIQTSLLVGADGIHSTVRRHLYPDLETTFVGMAGITASVPTAQLQLPEGYHIPVTIVSPQGAFVIAPQQVDGSEVLIGKQMRLAPAERQPGWDRAFVADKQSAIAFLQSGNEHFPEFVRRAVSRIEPDKVNKWPFFVVPRLERWTSATGNVVILGDAAHAIPPSAGQGINQAFEDVYILALILGQRDRIGDEAEALRFWQTYRQARVDKVLELNKQIDQRRMPSTDAVVGKDSGLAKQSFELGWLYNPDFKKDVMDWVAKSA</sequence>
<evidence type="ECO:0000256" key="12">
    <source>
        <dbReference type="ARBA" id="ARBA00022946"/>
    </source>
</evidence>
<evidence type="ECO:0000256" key="4">
    <source>
        <dbReference type="ARBA" id="ARBA00005134"/>
    </source>
</evidence>
<feature type="region of interest" description="Disordered" evidence="19">
    <location>
        <begin position="387"/>
        <end position="595"/>
    </location>
</feature>
<dbReference type="InterPro" id="IPR036390">
    <property type="entry name" value="WH_DNA-bd_sf"/>
</dbReference>
<evidence type="ECO:0000256" key="14">
    <source>
        <dbReference type="ARBA" id="ARBA00023015"/>
    </source>
</evidence>
<dbReference type="InterPro" id="IPR008984">
    <property type="entry name" value="SMAD_FHA_dom_sf"/>
</dbReference>
<dbReference type="InterPro" id="IPR001766">
    <property type="entry name" value="Fork_head_dom"/>
</dbReference>
<keyword evidence="12" id="KW-0809">Transit peptide</keyword>
<dbReference type="PROSITE" id="PS50039">
    <property type="entry name" value="FORK_HEAD_3"/>
    <property type="match status" value="1"/>
</dbReference>
<evidence type="ECO:0000313" key="23">
    <source>
        <dbReference type="Proteomes" id="UP001144673"/>
    </source>
</evidence>
<evidence type="ECO:0000313" key="22">
    <source>
        <dbReference type="EMBL" id="KAJ4159259.1"/>
    </source>
</evidence>
<feature type="compositionally biased region" description="Polar residues" evidence="19">
    <location>
        <begin position="514"/>
        <end position="528"/>
    </location>
</feature>
<dbReference type="GeneID" id="80895326"/>
<feature type="compositionally biased region" description="Polar residues" evidence="19">
    <location>
        <begin position="72"/>
        <end position="81"/>
    </location>
</feature>
<keyword evidence="23" id="KW-1185">Reference proteome</keyword>
<comment type="subcellular location">
    <subcellularLocation>
        <location evidence="1 18">Nucleus</location>
    </subcellularLocation>
    <subcellularLocation>
        <location evidence="2">Plastid</location>
        <location evidence="2">Chloroplast</location>
    </subcellularLocation>
</comment>
<evidence type="ECO:0000256" key="19">
    <source>
        <dbReference type="SAM" id="MobiDB-lite"/>
    </source>
</evidence>
<evidence type="ECO:0000256" key="6">
    <source>
        <dbReference type="ARBA" id="ARBA00015103"/>
    </source>
</evidence>
<protein>
    <recommendedName>
        <fullName evidence="6">Zeaxanthin epoxidase, chloroplastic</fullName>
        <ecNumber evidence="5">1.14.15.21</ecNumber>
    </recommendedName>
</protein>
<dbReference type="FunFam" id="3.50.50.60:FF:000156">
    <property type="entry name" value="Salicylate hydroxylase, putative"/>
    <property type="match status" value="1"/>
</dbReference>
<dbReference type="Pfam" id="PF00250">
    <property type="entry name" value="Forkhead"/>
    <property type="match status" value="1"/>
</dbReference>
<dbReference type="GO" id="GO:0009688">
    <property type="term" value="P:abscisic acid biosynthetic process"/>
    <property type="evidence" value="ECO:0007669"/>
    <property type="project" value="UniProtKB-KW"/>
</dbReference>
<dbReference type="Gene3D" id="1.10.10.10">
    <property type="entry name" value="Winged helix-like DNA-binding domain superfamily/Winged helix DNA-binding domain"/>
    <property type="match status" value="1"/>
</dbReference>
<evidence type="ECO:0000256" key="18">
    <source>
        <dbReference type="PROSITE-ProRule" id="PRU00089"/>
    </source>
</evidence>
<evidence type="ECO:0000256" key="3">
    <source>
        <dbReference type="ARBA" id="ARBA00004972"/>
    </source>
</evidence>
<keyword evidence="9" id="KW-0934">Plastid</keyword>
<evidence type="ECO:0000256" key="2">
    <source>
        <dbReference type="ARBA" id="ARBA00004229"/>
    </source>
</evidence>
<dbReference type="PROSITE" id="PS00657">
    <property type="entry name" value="FORK_HEAD_1"/>
    <property type="match status" value="1"/>
</dbReference>
<evidence type="ECO:0000259" key="21">
    <source>
        <dbReference type="PROSITE" id="PS50039"/>
    </source>
</evidence>
<keyword evidence="14" id="KW-0805">Transcription regulation</keyword>
<keyword evidence="17 18" id="KW-0539">Nucleus</keyword>
<evidence type="ECO:0000256" key="7">
    <source>
        <dbReference type="ARBA" id="ARBA00022528"/>
    </source>
</evidence>
<feature type="compositionally biased region" description="Polar residues" evidence="19">
    <location>
        <begin position="24"/>
        <end position="38"/>
    </location>
</feature>
<comment type="pathway">
    <text evidence="4">Plant hormone biosynthesis; abscisate biosynthesis.</text>
</comment>
<accession>A0A9W8QJ43</accession>
<feature type="compositionally biased region" description="Polar residues" evidence="19">
    <location>
        <begin position="395"/>
        <end position="407"/>
    </location>
</feature>
<dbReference type="Proteomes" id="UP001144673">
    <property type="component" value="Unassembled WGS sequence"/>
</dbReference>
<dbReference type="SMART" id="SM00240">
    <property type="entry name" value="FHA"/>
    <property type="match status" value="1"/>
</dbReference>
<keyword evidence="10" id="KW-0274">FAD</keyword>
<feature type="compositionally biased region" description="Basic and acidic residues" evidence="19">
    <location>
        <begin position="11"/>
        <end position="22"/>
    </location>
</feature>
<proteinExistence type="predicted"/>
<dbReference type="Pfam" id="PF01494">
    <property type="entry name" value="FAD_binding_3"/>
    <property type="match status" value="1"/>
</dbReference>
<feature type="domain" description="Fork-head" evidence="21">
    <location>
        <begin position="294"/>
        <end position="390"/>
    </location>
</feature>
<dbReference type="SUPFAM" id="SSF51905">
    <property type="entry name" value="FAD/NAD(P)-binding domain"/>
    <property type="match status" value="1"/>
</dbReference>
<dbReference type="SUPFAM" id="SSF46785">
    <property type="entry name" value="Winged helix' DNA-binding domain"/>
    <property type="match status" value="1"/>
</dbReference>
<dbReference type="KEGG" id="amus:LMH87_008167"/>
<dbReference type="CDD" id="cd00059">
    <property type="entry name" value="FH_FOX"/>
    <property type="match status" value="1"/>
</dbReference>
<evidence type="ECO:0000256" key="8">
    <source>
        <dbReference type="ARBA" id="ARBA00022630"/>
    </source>
</evidence>
<dbReference type="InterPro" id="IPR018122">
    <property type="entry name" value="TF_fork_head_CS_1"/>
</dbReference>
<keyword evidence="15 18" id="KW-0238">DNA-binding</keyword>
<evidence type="ECO:0000256" key="5">
    <source>
        <dbReference type="ARBA" id="ARBA00012097"/>
    </source>
</evidence>
<dbReference type="PROSITE" id="PS50006">
    <property type="entry name" value="FHA_DOMAIN"/>
    <property type="match status" value="1"/>
</dbReference>
<name>A0A9W8QJ43_AKAMU</name>
<evidence type="ECO:0000256" key="10">
    <source>
        <dbReference type="ARBA" id="ARBA00022827"/>
    </source>
</evidence>
<dbReference type="PRINTS" id="PR00053">
    <property type="entry name" value="FORKHEAD"/>
</dbReference>
<evidence type="ECO:0000256" key="15">
    <source>
        <dbReference type="ARBA" id="ARBA00023125"/>
    </source>
</evidence>
<reference evidence="22" key="1">
    <citation type="journal article" date="2023" name="Access Microbiol">
        <title>De-novo genome assembly for Akanthomyces muscarius, a biocontrol agent of insect agricultural pests.</title>
        <authorList>
            <person name="Erdos Z."/>
            <person name="Studholme D.J."/>
            <person name="Raymond B."/>
            <person name="Sharma M."/>
        </authorList>
    </citation>
    <scope>NUCLEOTIDE SEQUENCE</scope>
    <source>
        <strain evidence="22">Ve6</strain>
    </source>
</reference>
<evidence type="ECO:0000256" key="9">
    <source>
        <dbReference type="ARBA" id="ARBA00022640"/>
    </source>
</evidence>
<feature type="region of interest" description="Disordered" evidence="19">
    <location>
        <begin position="1"/>
        <end position="91"/>
    </location>
</feature>
<dbReference type="InterPro" id="IPR036388">
    <property type="entry name" value="WH-like_DNA-bd_sf"/>
</dbReference>
<evidence type="ECO:0000256" key="1">
    <source>
        <dbReference type="ARBA" id="ARBA00004123"/>
    </source>
</evidence>
<dbReference type="CDD" id="cd22701">
    <property type="entry name" value="FHA_FKH1-like"/>
    <property type="match status" value="1"/>
</dbReference>
<feature type="compositionally biased region" description="Polar residues" evidence="19">
    <location>
        <begin position="481"/>
        <end position="498"/>
    </location>
</feature>
<dbReference type="PANTHER" id="PTHR45881">
    <property type="entry name" value="CHECKPOINT SUPPRESSOR 1-LIKE, ISOFORM A-RELATED"/>
    <property type="match status" value="1"/>
</dbReference>
<dbReference type="Gene3D" id="3.50.50.60">
    <property type="entry name" value="FAD/NAD(P)-binding domain"/>
    <property type="match status" value="1"/>
</dbReference>
<dbReference type="InterPro" id="IPR036188">
    <property type="entry name" value="FAD/NAD-bd_sf"/>
</dbReference>
<keyword evidence="11" id="KW-0937">Abscisic acid biosynthesis</keyword>
<evidence type="ECO:0000256" key="13">
    <source>
        <dbReference type="ARBA" id="ARBA00023002"/>
    </source>
</evidence>
<evidence type="ECO:0000256" key="16">
    <source>
        <dbReference type="ARBA" id="ARBA00023163"/>
    </source>
</evidence>
<dbReference type="SUPFAM" id="SSF49879">
    <property type="entry name" value="SMAD/FHA domain"/>
    <property type="match status" value="1"/>
</dbReference>
<feature type="compositionally biased region" description="Polar residues" evidence="19">
    <location>
        <begin position="428"/>
        <end position="459"/>
    </location>
</feature>
<comment type="pathway">
    <text evidence="3">Hormone biosynthesis.</text>
</comment>
<gene>
    <name evidence="22" type="ORF">LMH87_008167</name>
</gene>
<dbReference type="SMART" id="SM00339">
    <property type="entry name" value="FH"/>
    <property type="match status" value="1"/>
</dbReference>
<dbReference type="EMBL" id="JAJHUN010000005">
    <property type="protein sequence ID" value="KAJ4159259.1"/>
    <property type="molecule type" value="Genomic_DNA"/>
</dbReference>
<keyword evidence="13" id="KW-0560">Oxidoreductase</keyword>
<keyword evidence="8" id="KW-0285">Flavoprotein</keyword>
<evidence type="ECO:0000256" key="11">
    <source>
        <dbReference type="ARBA" id="ARBA00022865"/>
    </source>
</evidence>
<dbReference type="AlphaFoldDB" id="A0A9W8QJ43"/>
<dbReference type="PRINTS" id="PR00420">
    <property type="entry name" value="RNGMNOXGNASE"/>
</dbReference>
<evidence type="ECO:0000256" key="17">
    <source>
        <dbReference type="ARBA" id="ARBA00023242"/>
    </source>
</evidence>
<dbReference type="RefSeq" id="XP_056057258.1">
    <property type="nucleotide sequence ID" value="XM_056195255.1"/>
</dbReference>
<dbReference type="EC" id="1.14.15.21" evidence="5"/>
<dbReference type="FunFam" id="1.10.10.10:FF:000030">
    <property type="entry name" value="Forkhead box protein K2"/>
    <property type="match status" value="1"/>
</dbReference>